<dbReference type="PANTHER" id="PTHR24543:SF325">
    <property type="entry name" value="F5_8 TYPE C DOMAIN-CONTAINING PROTEIN"/>
    <property type="match status" value="1"/>
</dbReference>
<evidence type="ECO:0000313" key="2">
    <source>
        <dbReference type="EMBL" id="CAK8684341.1"/>
    </source>
</evidence>
<comment type="caution">
    <text evidence="2">The sequence shown here is derived from an EMBL/GenBank/DDBJ whole genome shotgun (WGS) entry which is preliminary data.</text>
</comment>
<dbReference type="PROSITE" id="PS50022">
    <property type="entry name" value="FA58C_3"/>
    <property type="match status" value="1"/>
</dbReference>
<dbReference type="EMBL" id="CAWYQH010000097">
    <property type="protein sequence ID" value="CAK8684341.1"/>
    <property type="molecule type" value="Genomic_DNA"/>
</dbReference>
<dbReference type="Pfam" id="PF00754">
    <property type="entry name" value="F5_F8_type_C"/>
    <property type="match status" value="1"/>
</dbReference>
<protein>
    <recommendedName>
        <fullName evidence="1">F5/8 type C domain-containing protein</fullName>
    </recommendedName>
</protein>
<feature type="domain" description="F5/8 type C" evidence="1">
    <location>
        <begin position="30"/>
        <end position="183"/>
    </location>
</feature>
<dbReference type="SMART" id="SM00231">
    <property type="entry name" value="FA58C"/>
    <property type="match status" value="1"/>
</dbReference>
<dbReference type="Gene3D" id="2.60.120.260">
    <property type="entry name" value="Galactose-binding domain-like"/>
    <property type="match status" value="1"/>
</dbReference>
<evidence type="ECO:0000259" key="1">
    <source>
        <dbReference type="PROSITE" id="PS50022"/>
    </source>
</evidence>
<dbReference type="CDD" id="cd00057">
    <property type="entry name" value="FA58C"/>
    <property type="match status" value="1"/>
</dbReference>
<organism evidence="2 3">
    <name type="scientific">Clavelina lepadiformis</name>
    <name type="common">Light-bulb sea squirt</name>
    <name type="synonym">Ascidia lepadiformis</name>
    <dbReference type="NCBI Taxonomy" id="159417"/>
    <lineage>
        <taxon>Eukaryota</taxon>
        <taxon>Metazoa</taxon>
        <taxon>Chordata</taxon>
        <taxon>Tunicata</taxon>
        <taxon>Ascidiacea</taxon>
        <taxon>Aplousobranchia</taxon>
        <taxon>Clavelinidae</taxon>
        <taxon>Clavelina</taxon>
    </lineage>
</organism>
<keyword evidence="3" id="KW-1185">Reference proteome</keyword>
<gene>
    <name evidence="2" type="ORF">CVLEPA_LOCUS15328</name>
</gene>
<dbReference type="PANTHER" id="PTHR24543">
    <property type="entry name" value="MULTICOPPER OXIDASE-RELATED"/>
    <property type="match status" value="1"/>
</dbReference>
<reference evidence="2 3" key="1">
    <citation type="submission" date="2024-02" db="EMBL/GenBank/DDBJ databases">
        <authorList>
            <person name="Daric V."/>
            <person name="Darras S."/>
        </authorList>
    </citation>
    <scope>NUCLEOTIDE SEQUENCE [LARGE SCALE GENOMIC DNA]</scope>
</reference>
<dbReference type="InterPro" id="IPR008979">
    <property type="entry name" value="Galactose-bd-like_sf"/>
</dbReference>
<dbReference type="Proteomes" id="UP001642483">
    <property type="component" value="Unassembled WGS sequence"/>
</dbReference>
<name>A0ABP0FXL0_CLALP</name>
<sequence length="183" mass="20769">MKGDVGPPGQCQCNVSEVIELRERLDELEQDLCLVGVKSGKVEDEDMTALSIFDDYYAAHEGRLDRTDGGGNCWQPPASAWRSPGEWLQVDLKTPTTMTGVVTQGRPDSSKWVTSFKIAFGNFTDHLKMIQDFDEEDVIFRGNRDRSSHVVNMFPNPVTARYFRLIVQTFHDFIALRLDYLTC</sequence>
<proteinExistence type="predicted"/>
<dbReference type="SUPFAM" id="SSF49785">
    <property type="entry name" value="Galactose-binding domain-like"/>
    <property type="match status" value="1"/>
</dbReference>
<accession>A0ABP0FXL0</accession>
<evidence type="ECO:0000313" key="3">
    <source>
        <dbReference type="Proteomes" id="UP001642483"/>
    </source>
</evidence>
<dbReference type="InterPro" id="IPR000421">
    <property type="entry name" value="FA58C"/>
</dbReference>